<evidence type="ECO:0000256" key="1">
    <source>
        <dbReference type="ARBA" id="ARBA00023002"/>
    </source>
</evidence>
<dbReference type="PANTHER" id="PTHR10366">
    <property type="entry name" value="NAD DEPENDENT EPIMERASE/DEHYDRATASE"/>
    <property type="match status" value="1"/>
</dbReference>
<feature type="domain" description="3-beta hydroxysteroid dehydrogenase/isomerase" evidence="3">
    <location>
        <begin position="81"/>
        <end position="273"/>
    </location>
</feature>
<dbReference type="Pfam" id="PF01073">
    <property type="entry name" value="3Beta_HSD"/>
    <property type="match status" value="1"/>
</dbReference>
<protein>
    <submittedName>
        <fullName evidence="4">Dihydroflavonol-4-reductase</fullName>
    </submittedName>
</protein>
<proteinExistence type="inferred from homology"/>
<dbReference type="eggNOG" id="KOG1502">
    <property type="taxonomic scope" value="Eukaryota"/>
</dbReference>
<dbReference type="EMBL" id="AMGX01000012">
    <property type="protein sequence ID" value="EXJ68875.1"/>
    <property type="molecule type" value="Genomic_DNA"/>
</dbReference>
<dbReference type="GO" id="GO:0016616">
    <property type="term" value="F:oxidoreductase activity, acting on the CH-OH group of donors, NAD or NADP as acceptor"/>
    <property type="evidence" value="ECO:0007669"/>
    <property type="project" value="InterPro"/>
</dbReference>
<evidence type="ECO:0000256" key="2">
    <source>
        <dbReference type="ARBA" id="ARBA00023445"/>
    </source>
</evidence>
<dbReference type="AlphaFoldDB" id="W9WV26"/>
<reference evidence="4 5" key="1">
    <citation type="submission" date="2013-03" db="EMBL/GenBank/DDBJ databases">
        <title>The Genome Sequence of Cladophialophora psammophila CBS 110553.</title>
        <authorList>
            <consortium name="The Broad Institute Genomics Platform"/>
            <person name="Cuomo C."/>
            <person name="de Hoog S."/>
            <person name="Gorbushina A."/>
            <person name="Walker B."/>
            <person name="Young S.K."/>
            <person name="Zeng Q."/>
            <person name="Gargeya S."/>
            <person name="Fitzgerald M."/>
            <person name="Haas B."/>
            <person name="Abouelleil A."/>
            <person name="Allen A.W."/>
            <person name="Alvarado L."/>
            <person name="Arachchi H.M."/>
            <person name="Berlin A.M."/>
            <person name="Chapman S.B."/>
            <person name="Gainer-Dewar J."/>
            <person name="Goldberg J."/>
            <person name="Griggs A."/>
            <person name="Gujja S."/>
            <person name="Hansen M."/>
            <person name="Howarth C."/>
            <person name="Imamovic A."/>
            <person name="Ireland A."/>
            <person name="Larimer J."/>
            <person name="McCowan C."/>
            <person name="Murphy C."/>
            <person name="Pearson M."/>
            <person name="Poon T.W."/>
            <person name="Priest M."/>
            <person name="Roberts A."/>
            <person name="Saif S."/>
            <person name="Shea T."/>
            <person name="Sisk P."/>
            <person name="Sykes S."/>
            <person name="Wortman J."/>
            <person name="Nusbaum C."/>
            <person name="Birren B."/>
        </authorList>
    </citation>
    <scope>NUCLEOTIDE SEQUENCE [LARGE SCALE GENOMIC DNA]</scope>
    <source>
        <strain evidence="4 5">CBS 110553</strain>
    </source>
</reference>
<evidence type="ECO:0000259" key="3">
    <source>
        <dbReference type="Pfam" id="PF01073"/>
    </source>
</evidence>
<organism evidence="4 5">
    <name type="scientific">Cladophialophora psammophila CBS 110553</name>
    <dbReference type="NCBI Taxonomy" id="1182543"/>
    <lineage>
        <taxon>Eukaryota</taxon>
        <taxon>Fungi</taxon>
        <taxon>Dikarya</taxon>
        <taxon>Ascomycota</taxon>
        <taxon>Pezizomycotina</taxon>
        <taxon>Eurotiomycetes</taxon>
        <taxon>Chaetothyriomycetidae</taxon>
        <taxon>Chaetothyriales</taxon>
        <taxon>Herpotrichiellaceae</taxon>
        <taxon>Cladophialophora</taxon>
    </lineage>
</organism>
<dbReference type="GeneID" id="19192512"/>
<dbReference type="InterPro" id="IPR002225">
    <property type="entry name" value="3Beta_OHSteriod_DH/Estase"/>
</dbReference>
<comment type="caution">
    <text evidence="4">The sequence shown here is derived from an EMBL/GenBank/DDBJ whole genome shotgun (WGS) entry which is preliminary data.</text>
</comment>
<dbReference type="OrthoDB" id="2735536at2759"/>
<dbReference type="InterPro" id="IPR036291">
    <property type="entry name" value="NAD(P)-bd_dom_sf"/>
</dbReference>
<dbReference type="GO" id="GO:0006694">
    <property type="term" value="P:steroid biosynthetic process"/>
    <property type="evidence" value="ECO:0007669"/>
    <property type="project" value="InterPro"/>
</dbReference>
<dbReference type="InterPro" id="IPR050425">
    <property type="entry name" value="NAD(P)_dehydrat-like"/>
</dbReference>
<name>W9WV26_9EURO</name>
<keyword evidence="1" id="KW-0560">Oxidoreductase</keyword>
<evidence type="ECO:0000313" key="5">
    <source>
        <dbReference type="Proteomes" id="UP000019471"/>
    </source>
</evidence>
<dbReference type="PANTHER" id="PTHR10366:SF579">
    <property type="entry name" value="3-BETA HYDROXYSTEROID DEHYDROGENASE_ISOMERASE FAMILY PROTEIN (AFU_ORTHOLOGUE AFUA_3G02250)"/>
    <property type="match status" value="1"/>
</dbReference>
<dbReference type="STRING" id="1182543.W9WV26"/>
<keyword evidence="5" id="KW-1185">Reference proteome</keyword>
<dbReference type="Proteomes" id="UP000019471">
    <property type="component" value="Unassembled WGS sequence"/>
</dbReference>
<evidence type="ECO:0000313" key="4">
    <source>
        <dbReference type="EMBL" id="EXJ68875.1"/>
    </source>
</evidence>
<dbReference type="RefSeq" id="XP_007746585.1">
    <property type="nucleotide sequence ID" value="XM_007748395.1"/>
</dbReference>
<dbReference type="SUPFAM" id="SSF51735">
    <property type="entry name" value="NAD(P)-binding Rossmann-fold domains"/>
    <property type="match status" value="1"/>
</dbReference>
<accession>W9WV26</accession>
<dbReference type="Gene3D" id="3.40.50.720">
    <property type="entry name" value="NAD(P)-binding Rossmann-like Domain"/>
    <property type="match status" value="1"/>
</dbReference>
<comment type="similarity">
    <text evidence="2">Belongs to the NAD(P)-dependent epimerase/dehydratase family. Dihydroflavonol-4-reductase subfamily.</text>
</comment>
<sequence length="413" mass="45647">MRSEDVVLLFCSTGTLKTRGRQLYADEGKDRDMQACWGKNTNVYATNEGHVFVRSPSLIKIPGYTFVHYWRFPTQLLLARFIGAHVVDNLLARGLRVRVAVRNLAKGAALRDARPHYASKLDCVLIADFAEATSLEEAVAGVDGIVHVASPLTYCVQDNEKDIILPAINGVKSVLKAAANAPQIRRIVITSSFASVIDVNRRAPPHFTYTAADWNPLTYEEAADSKTSGVVAYRGSKKFAELAAWEFMEKENPTFDLVTLCPPMVFGPFVHPMARLEDLNDSAAKVWEVASGADPMPVARVPLWVDVRDLAQAHVEALLRPQVGNRRFTVASPERFSYQKAAEIIVREFDWGKSRVCQSNAKQEIDKSYDLDGATAARELGITYRSFQQSVVDFVIQAVGLEASQKGGERSGI</sequence>
<gene>
    <name evidence="4" type="ORF">A1O5_07807</name>
</gene>
<dbReference type="HOGENOM" id="CLU_007383_9_2_1"/>